<evidence type="ECO:0000313" key="1">
    <source>
        <dbReference type="EMBL" id="MSU91888.1"/>
    </source>
</evidence>
<comment type="caution">
    <text evidence="1">The sequence shown here is derived from an EMBL/GenBank/DDBJ whole genome shotgun (WGS) entry which is preliminary data.</text>
</comment>
<organism evidence="1 2">
    <name type="scientific">Halovulum marinum</name>
    <dbReference type="NCBI Taxonomy" id="2662447"/>
    <lineage>
        <taxon>Bacteria</taxon>
        <taxon>Pseudomonadati</taxon>
        <taxon>Pseudomonadota</taxon>
        <taxon>Alphaproteobacteria</taxon>
        <taxon>Rhodobacterales</taxon>
        <taxon>Paracoccaceae</taxon>
        <taxon>Halovulum</taxon>
    </lineage>
</organism>
<dbReference type="Proteomes" id="UP000474957">
    <property type="component" value="Unassembled WGS sequence"/>
</dbReference>
<gene>
    <name evidence="1" type="ORF">GE300_20155</name>
</gene>
<dbReference type="AlphaFoldDB" id="A0A6L5Z5M7"/>
<proteinExistence type="predicted"/>
<accession>A0A6L5Z5M7</accession>
<dbReference type="RefSeq" id="WP_154449319.1">
    <property type="nucleotide sequence ID" value="NZ_WIND01000028.1"/>
</dbReference>
<reference evidence="1 2" key="1">
    <citation type="submission" date="2019-10" db="EMBL/GenBank/DDBJ databases">
        <title>Cognatihalovulum marinum gen. nov. sp. nov., a new member of the family Rhodobacteraceae isolated from deep seawater of the Northwest Indian Ocean.</title>
        <authorList>
            <person name="Ruan C."/>
            <person name="Wang J."/>
            <person name="Zheng X."/>
            <person name="Song L."/>
            <person name="Zhu Y."/>
            <person name="Huang Y."/>
            <person name="Lu Z."/>
            <person name="Du W."/>
            <person name="Huang L."/>
            <person name="Dai X."/>
        </authorList>
    </citation>
    <scope>NUCLEOTIDE SEQUENCE [LARGE SCALE GENOMIC DNA]</scope>
    <source>
        <strain evidence="1 2">2CG4</strain>
    </source>
</reference>
<protein>
    <submittedName>
        <fullName evidence="1">Uncharacterized protein</fullName>
    </submittedName>
</protein>
<keyword evidence="2" id="KW-1185">Reference proteome</keyword>
<name>A0A6L5Z5M7_9RHOB</name>
<sequence>MALGMFKVIAGDFATNGDHQYANGIFHLKSDGKFFREKIPASEIEVIEETSEEQIRTAGGSIGWGLAGAVVAGPLGAVAAGLIGGKKNTVTFICKFKDGRKFIGVIPRRDFEKIMAPRRLAEI</sequence>
<evidence type="ECO:0000313" key="2">
    <source>
        <dbReference type="Proteomes" id="UP000474957"/>
    </source>
</evidence>
<dbReference type="EMBL" id="WIND01000028">
    <property type="protein sequence ID" value="MSU91888.1"/>
    <property type="molecule type" value="Genomic_DNA"/>
</dbReference>